<keyword evidence="1" id="KW-0812">Transmembrane</keyword>
<feature type="transmembrane region" description="Helical" evidence="1">
    <location>
        <begin position="205"/>
        <end position="222"/>
    </location>
</feature>
<evidence type="ECO:0000313" key="3">
    <source>
        <dbReference type="Proteomes" id="UP001233172"/>
    </source>
</evidence>
<dbReference type="PANTHER" id="PTHR31389:SF4">
    <property type="entry name" value="LD39211P"/>
    <property type="match status" value="1"/>
</dbReference>
<name>A0AAD8C343_BIOPF</name>
<sequence>MVMSPNLSLTNDQREIILTMGRTIPESDVIVLSASSENHYDEMQAMFQNLHTVVYPNMANFTMVLFDIGLTKEQRSTVITFPVNFFKSIHEEQYLLCLETFDCTGMLTLCLYWASIVKARKCLVYQDVSVRWLNDFHITFDRANHYGHQMFLFKSSIRSTLIHRCSGIWKKIPARSCPTRSLKLPQCYTTQAMSVSNITMKNENYVVIFVISVLIVLVYIALSRNCAEIAHPTVKRTRKVAADETNLSSQSQATLIRQLTDLLLYRLSQPNNAEKILFTESCDTVASKSELGCTNYSCPRGINPDPGARVKSMVMSPNLSLTNDQREIILTMGRTIPESDVIVLSASSENHFDEMQAMFQNLHTVVYPNMANFTMVLFDIGLTKEQRSMTERNCKCHVVTFPVHLFKAYMKNNFCYAWKPLIVLASIVKARKYLVYQDASVRWLNDFHITFDRTNKYGHQMFRYRNSIRSTLNTYPQMFQFMEEDPCTFMPYPELHATSMLHKNDPLVVKTVLEPWARCALDETCMCPVEPSKSIVCKRDSFIQHRCHRFDQSAITLIMGKMYGDDIYRFLAPADAKSVSINQSQTSLIKELTNILLYRLSQPNDAEKIRHTESCDTVASKTEIACTNYSCPRGINPDAGARVRNMVMSPKFSLSTDQREMILTVGKTIPESKVIILSASSANHYAEMQAMFQNLHTVVYPNMASFTMVLFDIGLTRKQRSTVINF</sequence>
<comment type="caution">
    <text evidence="2">The sequence shown here is derived from an EMBL/GenBank/DDBJ whole genome shotgun (WGS) entry which is preliminary data.</text>
</comment>
<reference evidence="2" key="2">
    <citation type="submission" date="2023-04" db="EMBL/GenBank/DDBJ databases">
        <authorList>
            <person name="Bu L."/>
            <person name="Lu L."/>
            <person name="Laidemitt M.R."/>
            <person name="Zhang S.M."/>
            <person name="Mutuku M."/>
            <person name="Mkoji G."/>
            <person name="Steinauer M."/>
            <person name="Loker E.S."/>
        </authorList>
    </citation>
    <scope>NUCLEOTIDE SEQUENCE</scope>
    <source>
        <strain evidence="2">KasaAsao</strain>
        <tissue evidence="2">Whole Snail</tissue>
    </source>
</reference>
<protein>
    <submittedName>
        <fullName evidence="2">Uncharacterized protein</fullName>
    </submittedName>
</protein>
<keyword evidence="1" id="KW-0472">Membrane</keyword>
<accession>A0AAD8C343</accession>
<proteinExistence type="predicted"/>
<dbReference type="Pfam" id="PF07801">
    <property type="entry name" value="DUF1647"/>
    <property type="match status" value="1"/>
</dbReference>
<dbReference type="InterPro" id="IPR012444">
    <property type="entry name" value="DUF1647"/>
</dbReference>
<evidence type="ECO:0000256" key="1">
    <source>
        <dbReference type="SAM" id="Phobius"/>
    </source>
</evidence>
<keyword evidence="1" id="KW-1133">Transmembrane helix</keyword>
<evidence type="ECO:0000313" key="2">
    <source>
        <dbReference type="EMBL" id="KAK0064620.1"/>
    </source>
</evidence>
<reference evidence="2" key="1">
    <citation type="journal article" date="2023" name="PLoS Negl. Trop. Dis.">
        <title>A genome sequence for Biomphalaria pfeifferi, the major vector snail for the human-infecting parasite Schistosoma mansoni.</title>
        <authorList>
            <person name="Bu L."/>
            <person name="Lu L."/>
            <person name="Laidemitt M.R."/>
            <person name="Zhang S.M."/>
            <person name="Mutuku M."/>
            <person name="Mkoji G."/>
            <person name="Steinauer M."/>
            <person name="Loker E.S."/>
        </authorList>
    </citation>
    <scope>NUCLEOTIDE SEQUENCE</scope>
    <source>
        <strain evidence="2">KasaAsao</strain>
    </source>
</reference>
<dbReference type="PANTHER" id="PTHR31389">
    <property type="entry name" value="LD39211P"/>
    <property type="match status" value="1"/>
</dbReference>
<gene>
    <name evidence="2" type="ORF">Bpfe_005709</name>
</gene>
<dbReference type="AlphaFoldDB" id="A0AAD8C343"/>
<dbReference type="Proteomes" id="UP001233172">
    <property type="component" value="Unassembled WGS sequence"/>
</dbReference>
<keyword evidence="3" id="KW-1185">Reference proteome</keyword>
<organism evidence="2 3">
    <name type="scientific">Biomphalaria pfeifferi</name>
    <name type="common">Bloodfluke planorb</name>
    <name type="synonym">Freshwater snail</name>
    <dbReference type="NCBI Taxonomy" id="112525"/>
    <lineage>
        <taxon>Eukaryota</taxon>
        <taxon>Metazoa</taxon>
        <taxon>Spiralia</taxon>
        <taxon>Lophotrochozoa</taxon>
        <taxon>Mollusca</taxon>
        <taxon>Gastropoda</taxon>
        <taxon>Heterobranchia</taxon>
        <taxon>Euthyneura</taxon>
        <taxon>Panpulmonata</taxon>
        <taxon>Hygrophila</taxon>
        <taxon>Lymnaeoidea</taxon>
        <taxon>Planorbidae</taxon>
        <taxon>Biomphalaria</taxon>
    </lineage>
</organism>
<dbReference type="EMBL" id="JASAOG010000016">
    <property type="protein sequence ID" value="KAK0064620.1"/>
    <property type="molecule type" value="Genomic_DNA"/>
</dbReference>